<gene>
    <name evidence="2" type="ORF">DSCA_02920</name>
</gene>
<evidence type="ECO:0000313" key="3">
    <source>
        <dbReference type="Proteomes" id="UP000427906"/>
    </source>
</evidence>
<evidence type="ECO:0000313" key="2">
    <source>
        <dbReference type="EMBL" id="BBO66362.1"/>
    </source>
</evidence>
<protein>
    <submittedName>
        <fullName evidence="2">Uncharacterized protein</fullName>
    </submittedName>
</protein>
<dbReference type="AlphaFoldDB" id="A0A5K7YAF0"/>
<dbReference type="Proteomes" id="UP000427906">
    <property type="component" value="Chromosome"/>
</dbReference>
<feature type="region of interest" description="Disordered" evidence="1">
    <location>
        <begin position="1"/>
        <end position="25"/>
    </location>
</feature>
<evidence type="ECO:0000256" key="1">
    <source>
        <dbReference type="SAM" id="MobiDB-lite"/>
    </source>
</evidence>
<proteinExistence type="predicted"/>
<dbReference type="KEGG" id="dalk:DSCA_02920"/>
<name>A0A5K7YAF0_9BACT</name>
<organism evidence="2 3">
    <name type="scientific">Desulfosarcina alkanivorans</name>
    <dbReference type="NCBI Taxonomy" id="571177"/>
    <lineage>
        <taxon>Bacteria</taxon>
        <taxon>Pseudomonadati</taxon>
        <taxon>Thermodesulfobacteriota</taxon>
        <taxon>Desulfobacteria</taxon>
        <taxon>Desulfobacterales</taxon>
        <taxon>Desulfosarcinaceae</taxon>
        <taxon>Desulfosarcina</taxon>
    </lineage>
</organism>
<sequence>MFGESETAIETSDPGAPLQKQLTEGNGGKLMNREIYRYNFTADVPLRDVEESLLLAVLATESLHGRSLVRLDASFCLQEKKRSCVVDAGTEVGRHIARIFTGFLTREFGEEAFKVERLGHGNEQDTGLQATGAA</sequence>
<dbReference type="EMBL" id="AP021874">
    <property type="protein sequence ID" value="BBO66362.1"/>
    <property type="molecule type" value="Genomic_DNA"/>
</dbReference>
<keyword evidence="3" id="KW-1185">Reference proteome</keyword>
<accession>A0A5K7YAF0</accession>
<reference evidence="2 3" key="1">
    <citation type="submission" date="2019-11" db="EMBL/GenBank/DDBJ databases">
        <title>Comparative genomics of hydrocarbon-degrading Desulfosarcina strains.</title>
        <authorList>
            <person name="Watanabe M."/>
            <person name="Kojima H."/>
            <person name="Fukui M."/>
        </authorList>
    </citation>
    <scope>NUCLEOTIDE SEQUENCE [LARGE SCALE GENOMIC DNA]</scope>
    <source>
        <strain evidence="2 3">PL12</strain>
    </source>
</reference>